<evidence type="ECO:0000256" key="2">
    <source>
        <dbReference type="ARBA" id="ARBA00022448"/>
    </source>
</evidence>
<evidence type="ECO:0000256" key="12">
    <source>
        <dbReference type="SAM" id="SignalP"/>
    </source>
</evidence>
<name>A0AAV6EIY7_CAMHY</name>
<comment type="similarity">
    <text evidence="10 11">Belongs to the TonB-dependent receptor family.</text>
</comment>
<dbReference type="InterPro" id="IPR036942">
    <property type="entry name" value="Beta-barrel_TonB_sf"/>
</dbReference>
<feature type="signal peptide" evidence="12">
    <location>
        <begin position="1"/>
        <end position="22"/>
    </location>
</feature>
<evidence type="ECO:0000256" key="7">
    <source>
        <dbReference type="ARBA" id="ARBA00023077"/>
    </source>
</evidence>
<dbReference type="Proteomes" id="UP000423641">
    <property type="component" value="Unassembled WGS sequence"/>
</dbReference>
<dbReference type="GO" id="GO:0009279">
    <property type="term" value="C:cell outer membrane"/>
    <property type="evidence" value="ECO:0007669"/>
    <property type="project" value="UniProtKB-SubCell"/>
</dbReference>
<evidence type="ECO:0000313" key="16">
    <source>
        <dbReference type="Proteomes" id="UP000423641"/>
    </source>
</evidence>
<dbReference type="InterPro" id="IPR000531">
    <property type="entry name" value="Beta-barrel_TonB"/>
</dbReference>
<dbReference type="GO" id="GO:0015344">
    <property type="term" value="F:siderophore uptake transmembrane transporter activity"/>
    <property type="evidence" value="ECO:0007669"/>
    <property type="project" value="TreeGrafter"/>
</dbReference>
<keyword evidence="5 12" id="KW-0732">Signal</keyword>
<evidence type="ECO:0000259" key="13">
    <source>
        <dbReference type="Pfam" id="PF00593"/>
    </source>
</evidence>
<organism evidence="15 16">
    <name type="scientific">Campylobacter hyointestinalis subsp. lawsonii</name>
    <dbReference type="NCBI Taxonomy" id="91353"/>
    <lineage>
        <taxon>Bacteria</taxon>
        <taxon>Pseudomonadati</taxon>
        <taxon>Campylobacterota</taxon>
        <taxon>Epsilonproteobacteria</taxon>
        <taxon>Campylobacterales</taxon>
        <taxon>Campylobacteraceae</taxon>
        <taxon>Campylobacter</taxon>
    </lineage>
</organism>
<evidence type="ECO:0000256" key="4">
    <source>
        <dbReference type="ARBA" id="ARBA00022692"/>
    </source>
</evidence>
<evidence type="ECO:0000256" key="9">
    <source>
        <dbReference type="ARBA" id="ARBA00023237"/>
    </source>
</evidence>
<keyword evidence="3 10" id="KW-1134">Transmembrane beta strand</keyword>
<dbReference type="InterPro" id="IPR037066">
    <property type="entry name" value="Plug_dom_sf"/>
</dbReference>
<dbReference type="PROSITE" id="PS52016">
    <property type="entry name" value="TONB_DEPENDENT_REC_3"/>
    <property type="match status" value="1"/>
</dbReference>
<feature type="chain" id="PRO_5043641479" evidence="12">
    <location>
        <begin position="23"/>
        <end position="700"/>
    </location>
</feature>
<keyword evidence="2 10" id="KW-0813">Transport</keyword>
<dbReference type="GO" id="GO:0044718">
    <property type="term" value="P:siderophore transmembrane transport"/>
    <property type="evidence" value="ECO:0007669"/>
    <property type="project" value="TreeGrafter"/>
</dbReference>
<feature type="domain" description="TonB-dependent receptor-like beta-barrel" evidence="13">
    <location>
        <begin position="250"/>
        <end position="657"/>
    </location>
</feature>
<accession>A0AAV6EIY7</accession>
<evidence type="ECO:0000256" key="8">
    <source>
        <dbReference type="ARBA" id="ARBA00023136"/>
    </source>
</evidence>
<reference evidence="15 16" key="1">
    <citation type="submission" date="2019-09" db="EMBL/GenBank/DDBJ databases">
        <title>Draft genome sequences of 48 bacterial type strains from the CCUG.</title>
        <authorList>
            <person name="Tunovic T."/>
            <person name="Pineiro-Iglesias B."/>
            <person name="Unosson C."/>
            <person name="Inganas E."/>
            <person name="Ohlen M."/>
            <person name="Cardew S."/>
            <person name="Jensie-Markopoulos S."/>
            <person name="Salva-Serra F."/>
            <person name="Jaen-Luchoro D."/>
            <person name="Karlsson R."/>
            <person name="Svensson-Stadler L."/>
            <person name="Chun J."/>
            <person name="Moore E."/>
        </authorList>
    </citation>
    <scope>NUCLEOTIDE SEQUENCE [LARGE SCALE GENOMIC DNA]</scope>
    <source>
        <strain evidence="15 16">CCUG 34538</strain>
    </source>
</reference>
<dbReference type="Gene3D" id="2.40.170.20">
    <property type="entry name" value="TonB-dependent receptor, beta-barrel domain"/>
    <property type="match status" value="1"/>
</dbReference>
<dbReference type="Pfam" id="PF00593">
    <property type="entry name" value="TonB_dep_Rec_b-barrel"/>
    <property type="match status" value="1"/>
</dbReference>
<dbReference type="EMBL" id="VZON01000002">
    <property type="protein sequence ID" value="KAB0613779.1"/>
    <property type="molecule type" value="Genomic_DNA"/>
</dbReference>
<dbReference type="SUPFAM" id="SSF56935">
    <property type="entry name" value="Porins"/>
    <property type="match status" value="1"/>
</dbReference>
<dbReference type="Pfam" id="PF07715">
    <property type="entry name" value="Plug"/>
    <property type="match status" value="1"/>
</dbReference>
<comment type="subcellular location">
    <subcellularLocation>
        <location evidence="1 10">Cell outer membrane</location>
        <topology evidence="1 10">Multi-pass membrane protein</topology>
    </subcellularLocation>
</comment>
<feature type="domain" description="TonB-dependent receptor plug" evidence="14">
    <location>
        <begin position="45"/>
        <end position="155"/>
    </location>
</feature>
<evidence type="ECO:0000256" key="3">
    <source>
        <dbReference type="ARBA" id="ARBA00022452"/>
    </source>
</evidence>
<evidence type="ECO:0000259" key="14">
    <source>
        <dbReference type="Pfam" id="PF07715"/>
    </source>
</evidence>
<proteinExistence type="inferred from homology"/>
<dbReference type="CDD" id="cd01347">
    <property type="entry name" value="ligand_gated_channel"/>
    <property type="match status" value="1"/>
</dbReference>
<dbReference type="PANTHER" id="PTHR30069">
    <property type="entry name" value="TONB-DEPENDENT OUTER MEMBRANE RECEPTOR"/>
    <property type="match status" value="1"/>
</dbReference>
<dbReference type="GeneID" id="56510851"/>
<keyword evidence="9 10" id="KW-0998">Cell outer membrane</keyword>
<dbReference type="PANTHER" id="PTHR30069:SF53">
    <property type="entry name" value="COLICIN I RECEPTOR-RELATED"/>
    <property type="match status" value="1"/>
</dbReference>
<keyword evidence="7 11" id="KW-0798">TonB box</keyword>
<comment type="caution">
    <text evidence="15">The sequence shown here is derived from an EMBL/GenBank/DDBJ whole genome shotgun (WGS) entry which is preliminary data.</text>
</comment>
<keyword evidence="4 10" id="KW-0812">Transmembrane</keyword>
<dbReference type="RefSeq" id="WP_112000425.1">
    <property type="nucleotide sequence ID" value="NZ_CP053828.1"/>
</dbReference>
<protein>
    <submittedName>
        <fullName evidence="15">TonB-dependent receptor</fullName>
    </submittedName>
</protein>
<keyword evidence="6" id="KW-0406">Ion transport</keyword>
<gene>
    <name evidence="15" type="ORF">F7P66_03680</name>
</gene>
<keyword evidence="8 10" id="KW-0472">Membrane</keyword>
<evidence type="ECO:0000256" key="11">
    <source>
        <dbReference type="RuleBase" id="RU003357"/>
    </source>
</evidence>
<sequence>MLNSSFVTKSLSLVLLSSYLFANSDDSYTLDKSVVSASGFEQSMTDAPASISVVTKEELENKPFKDIGEMIADVPGVDVTMNKTGTYDYSIRGFGSTYTLVLIDGKRQSVANGFYDNGFGGSESGYIPPASMIEKVEIIRGPASTLYGSDAVGGIINIITKKNPNQPEASIELSTQLQQHEKLYGNAGGFNGYVATPLIDDVLSLSLRGKYYSKEESNLLWPQSPWIAGRGGGGQDTQRPENYQIASHSPGAFTTTGFGGRLNWTLDGQNNIYLDLERYINDISVESTSNQAIKSERTIVKDNIVLNHDGDYKFGSTNTYFQYGRTYDRSDISSDIYVAESKAVIPFDLSSFGSIIGSFGARADYEVFNNSSNNANQAIKGKDLDQTTLALYGEGEYFITEDLIFTTGLRYIYSDLFDSEVTPRAYLVYRPYELVTLKGGVAKGYKTPAAKQLTNGIYSYSSTTATYGNPNLSPETSTNYEIGAEFVIPKYLKYGLTFFMTDFKDEIATDSYNQFATLPNGQICSYTGGCSYVVNQGKTRAKGIEFYFNTYSYQGFSLDGTYTYLDKRYKDGKTNVYGGDRVENIAKHTAMLKLNYEIGKWKSYIRQKARLDTVSKSKGGGNRPLPFQTYKDFYTTDLGVSYKIDQKSSLSFVITNLFDQDYFKPVATGYTNSGNPTGYANEYQDYTEGRAFWLSYKHNF</sequence>
<evidence type="ECO:0000256" key="5">
    <source>
        <dbReference type="ARBA" id="ARBA00022729"/>
    </source>
</evidence>
<evidence type="ECO:0000256" key="6">
    <source>
        <dbReference type="ARBA" id="ARBA00023065"/>
    </source>
</evidence>
<dbReference type="InterPro" id="IPR039426">
    <property type="entry name" value="TonB-dep_rcpt-like"/>
</dbReference>
<evidence type="ECO:0000256" key="10">
    <source>
        <dbReference type="PROSITE-ProRule" id="PRU01360"/>
    </source>
</evidence>
<keyword evidence="15" id="KW-0675">Receptor</keyword>
<dbReference type="AlphaFoldDB" id="A0AAV6EIY7"/>
<evidence type="ECO:0000313" key="15">
    <source>
        <dbReference type="EMBL" id="KAB0613779.1"/>
    </source>
</evidence>
<dbReference type="InterPro" id="IPR012910">
    <property type="entry name" value="Plug_dom"/>
</dbReference>
<evidence type="ECO:0000256" key="1">
    <source>
        <dbReference type="ARBA" id="ARBA00004571"/>
    </source>
</evidence>
<dbReference type="Gene3D" id="2.170.130.10">
    <property type="entry name" value="TonB-dependent receptor, plug domain"/>
    <property type="match status" value="1"/>
</dbReference>